<keyword evidence="12" id="KW-1185">Reference proteome</keyword>
<accession>A0A0D9VUT1</accession>
<dbReference type="InterPro" id="IPR009072">
    <property type="entry name" value="Histone-fold"/>
</dbReference>
<dbReference type="PROSITE" id="PS00959">
    <property type="entry name" value="HISTONE_H3_2"/>
    <property type="match status" value="1"/>
</dbReference>
<evidence type="ECO:0000256" key="7">
    <source>
        <dbReference type="ARBA" id="ARBA00023242"/>
    </source>
</evidence>
<dbReference type="InterPro" id="IPR007125">
    <property type="entry name" value="H2A/H2B/H3"/>
</dbReference>
<proteinExistence type="inferred from homology"/>
<reference evidence="11" key="3">
    <citation type="submission" date="2015-04" db="UniProtKB">
        <authorList>
            <consortium name="EnsemblPlants"/>
        </authorList>
    </citation>
    <scope>IDENTIFICATION</scope>
</reference>
<evidence type="ECO:0000256" key="6">
    <source>
        <dbReference type="ARBA" id="ARBA00023125"/>
    </source>
</evidence>
<name>A0A0D9VUT1_9ORYZ</name>
<feature type="domain" description="Core Histone H2A/H2B/H3" evidence="10">
    <location>
        <begin position="207"/>
        <end position="294"/>
    </location>
</feature>
<dbReference type="eggNOG" id="KOG1745">
    <property type="taxonomic scope" value="Eukaryota"/>
</dbReference>
<dbReference type="AlphaFoldDB" id="A0A0D9VUT1"/>
<comment type="similarity">
    <text evidence="3">Belongs to the histone H3 family.</text>
</comment>
<keyword evidence="5" id="KW-0597">Phosphoprotein</keyword>
<dbReference type="STRING" id="77586.A0A0D9VUT1"/>
<dbReference type="Pfam" id="PF00125">
    <property type="entry name" value="Histone"/>
    <property type="match status" value="1"/>
</dbReference>
<feature type="region of interest" description="Disordered" evidence="9">
    <location>
        <begin position="171"/>
        <end position="204"/>
    </location>
</feature>
<dbReference type="PRINTS" id="PR00622">
    <property type="entry name" value="HISTONEH3"/>
</dbReference>
<evidence type="ECO:0000256" key="2">
    <source>
        <dbReference type="ARBA" id="ARBA00004286"/>
    </source>
</evidence>
<dbReference type="GO" id="GO:0005634">
    <property type="term" value="C:nucleus"/>
    <property type="evidence" value="ECO:0007669"/>
    <property type="project" value="UniProtKB-SubCell"/>
</dbReference>
<keyword evidence="7" id="KW-0539">Nucleus</keyword>
<dbReference type="EnsemblPlants" id="LPERR03G17160.1">
    <property type="protein sequence ID" value="LPERR03G17160.1"/>
    <property type="gene ID" value="LPERR03G17160"/>
</dbReference>
<feature type="region of interest" description="Disordered" evidence="9">
    <location>
        <begin position="1"/>
        <end position="102"/>
    </location>
</feature>
<comment type="subcellular location">
    <subcellularLocation>
        <location evidence="2">Chromosome</location>
    </subcellularLocation>
    <subcellularLocation>
        <location evidence="1">Nucleus</location>
    </subcellularLocation>
</comment>
<dbReference type="GO" id="GO:0000786">
    <property type="term" value="C:nucleosome"/>
    <property type="evidence" value="ECO:0007669"/>
    <property type="project" value="UniProtKB-KW"/>
</dbReference>
<evidence type="ECO:0000256" key="5">
    <source>
        <dbReference type="ARBA" id="ARBA00022553"/>
    </source>
</evidence>
<reference evidence="11 12" key="1">
    <citation type="submission" date="2012-08" db="EMBL/GenBank/DDBJ databases">
        <title>Oryza genome evolution.</title>
        <authorList>
            <person name="Wing R.A."/>
        </authorList>
    </citation>
    <scope>NUCLEOTIDE SEQUENCE</scope>
</reference>
<dbReference type="FunFam" id="1.10.20.10:FF:000044">
    <property type="entry name" value="Histone H3.3"/>
    <property type="match status" value="1"/>
</dbReference>
<dbReference type="Gramene" id="LPERR03G17160.1">
    <property type="protein sequence ID" value="LPERR03G17160.1"/>
    <property type="gene ID" value="LPERR03G17160"/>
</dbReference>
<evidence type="ECO:0000256" key="8">
    <source>
        <dbReference type="ARBA" id="ARBA00023269"/>
    </source>
</evidence>
<evidence type="ECO:0000256" key="1">
    <source>
        <dbReference type="ARBA" id="ARBA00004123"/>
    </source>
</evidence>
<dbReference type="InterPro" id="IPR000164">
    <property type="entry name" value="Histone_H3/CENP-A"/>
</dbReference>
<dbReference type="HOGENOM" id="CLU_071419_0_0_1"/>
<keyword evidence="4" id="KW-0158">Chromosome</keyword>
<feature type="compositionally biased region" description="Basic and acidic residues" evidence="9">
    <location>
        <begin position="46"/>
        <end position="68"/>
    </location>
</feature>
<keyword evidence="6" id="KW-0238">DNA-binding</keyword>
<keyword evidence="8" id="KW-0544">Nucleosome core</keyword>
<evidence type="ECO:0000313" key="11">
    <source>
        <dbReference type="EnsemblPlants" id="LPERR03G17160.1"/>
    </source>
</evidence>
<dbReference type="FunFam" id="1.10.20.10:FF:000078">
    <property type="entry name" value="Histone H3"/>
    <property type="match status" value="1"/>
</dbReference>
<evidence type="ECO:0000256" key="4">
    <source>
        <dbReference type="ARBA" id="ARBA00022454"/>
    </source>
</evidence>
<evidence type="ECO:0000259" key="10">
    <source>
        <dbReference type="Pfam" id="PF00125"/>
    </source>
</evidence>
<dbReference type="SMART" id="SM00428">
    <property type="entry name" value="H3"/>
    <property type="match status" value="1"/>
</dbReference>
<evidence type="ECO:0000256" key="9">
    <source>
        <dbReference type="SAM" id="MobiDB-lite"/>
    </source>
</evidence>
<dbReference type="GO" id="GO:0003677">
    <property type="term" value="F:DNA binding"/>
    <property type="evidence" value="ECO:0007669"/>
    <property type="project" value="UniProtKB-KW"/>
</dbReference>
<dbReference type="CDD" id="cd22911">
    <property type="entry name" value="HFD_H3"/>
    <property type="match status" value="1"/>
</dbReference>
<evidence type="ECO:0000256" key="3">
    <source>
        <dbReference type="ARBA" id="ARBA00010343"/>
    </source>
</evidence>
<protein>
    <recommendedName>
        <fullName evidence="10">Core Histone H2A/H2B/H3 domain-containing protein</fullName>
    </recommendedName>
</protein>
<dbReference type="Proteomes" id="UP000032180">
    <property type="component" value="Chromosome 3"/>
</dbReference>
<dbReference type="GO" id="GO:0030527">
    <property type="term" value="F:structural constituent of chromatin"/>
    <property type="evidence" value="ECO:0007669"/>
    <property type="project" value="InterPro"/>
</dbReference>
<evidence type="ECO:0000313" key="12">
    <source>
        <dbReference type="Proteomes" id="UP000032180"/>
    </source>
</evidence>
<dbReference type="PROSITE" id="PS00322">
    <property type="entry name" value="HISTONE_H3_1"/>
    <property type="match status" value="1"/>
</dbReference>
<dbReference type="PANTHER" id="PTHR11426">
    <property type="entry name" value="HISTONE H3"/>
    <property type="match status" value="1"/>
</dbReference>
<sequence>MREKNSIVIVPRGWSPPNPTAARGTPQPSRCAHTRTRPTSLSVSDPRTRDHDPWRTSSDQSERRDPRWRSARVARDAPTAVRSQRKKHTRRRSEPSAQAGGRIYQPGSLAINRWPPLGCAIFPATFLPRAAFFPNRFEACATGERRGAAVARGERGGLFFLIIMARTKQTARKSTGGKAPRKQLATKAARKSAPTTGGVKKPHRYRPGTVALREIRKYQKSTELLIRKLPFQRLVREIAQDFKTDLRFQSHAVLALQEAAEAYLVGLFEDTNLCAIHAKRVTIMPKDIQLARRIRGERA</sequence>
<dbReference type="Gene3D" id="1.10.20.10">
    <property type="entry name" value="Histone, subunit A"/>
    <property type="match status" value="1"/>
</dbReference>
<dbReference type="SUPFAM" id="SSF47113">
    <property type="entry name" value="Histone-fold"/>
    <property type="match status" value="1"/>
</dbReference>
<dbReference type="GO" id="GO:0046982">
    <property type="term" value="F:protein heterodimerization activity"/>
    <property type="evidence" value="ECO:0007669"/>
    <property type="project" value="InterPro"/>
</dbReference>
<reference evidence="12" key="2">
    <citation type="submission" date="2013-12" db="EMBL/GenBank/DDBJ databases">
        <authorList>
            <person name="Yu Y."/>
            <person name="Lee S."/>
            <person name="de Baynast K."/>
            <person name="Wissotski M."/>
            <person name="Liu L."/>
            <person name="Talag J."/>
            <person name="Goicoechea J."/>
            <person name="Angelova A."/>
            <person name="Jetty R."/>
            <person name="Kudrna D."/>
            <person name="Golser W."/>
            <person name="Rivera L."/>
            <person name="Zhang J."/>
            <person name="Wing R."/>
        </authorList>
    </citation>
    <scope>NUCLEOTIDE SEQUENCE</scope>
</reference>
<organism evidence="11 12">
    <name type="scientific">Leersia perrieri</name>
    <dbReference type="NCBI Taxonomy" id="77586"/>
    <lineage>
        <taxon>Eukaryota</taxon>
        <taxon>Viridiplantae</taxon>
        <taxon>Streptophyta</taxon>
        <taxon>Embryophyta</taxon>
        <taxon>Tracheophyta</taxon>
        <taxon>Spermatophyta</taxon>
        <taxon>Magnoliopsida</taxon>
        <taxon>Liliopsida</taxon>
        <taxon>Poales</taxon>
        <taxon>Poaceae</taxon>
        <taxon>BOP clade</taxon>
        <taxon>Oryzoideae</taxon>
        <taxon>Oryzeae</taxon>
        <taxon>Oryzinae</taxon>
        <taxon>Leersia</taxon>
    </lineage>
</organism>